<name>A0ABV8SUE6_9GAMM</name>
<accession>A0ABV8SUE6</accession>
<protein>
    <submittedName>
        <fullName evidence="2">Uncharacterized protein</fullName>
    </submittedName>
</protein>
<feature type="region of interest" description="Disordered" evidence="1">
    <location>
        <begin position="1"/>
        <end position="32"/>
    </location>
</feature>
<proteinExistence type="predicted"/>
<gene>
    <name evidence="2" type="ORF">ACFPN2_19270</name>
</gene>
<comment type="caution">
    <text evidence="2">The sequence shown here is derived from an EMBL/GenBank/DDBJ whole genome shotgun (WGS) entry which is preliminary data.</text>
</comment>
<keyword evidence="3" id="KW-1185">Reference proteome</keyword>
<dbReference type="Proteomes" id="UP001595904">
    <property type="component" value="Unassembled WGS sequence"/>
</dbReference>
<evidence type="ECO:0000256" key="1">
    <source>
        <dbReference type="SAM" id="MobiDB-lite"/>
    </source>
</evidence>
<dbReference type="EMBL" id="JBHSDU010000003">
    <property type="protein sequence ID" value="MFC4311248.1"/>
    <property type="molecule type" value="Genomic_DNA"/>
</dbReference>
<organism evidence="2 3">
    <name type="scientific">Steroidobacter flavus</name>
    <dbReference type="NCBI Taxonomy" id="1842136"/>
    <lineage>
        <taxon>Bacteria</taxon>
        <taxon>Pseudomonadati</taxon>
        <taxon>Pseudomonadota</taxon>
        <taxon>Gammaproteobacteria</taxon>
        <taxon>Steroidobacterales</taxon>
        <taxon>Steroidobacteraceae</taxon>
        <taxon>Steroidobacter</taxon>
    </lineage>
</organism>
<sequence>MAEAKIHVPTIETKSPARSYNQEHRARKPTSAGRRVSVYVSWSFPGEANRNLAELDNRFSTMTEVRRVEWPAWEGAEWSSPLLFQQGIAGALELFFRAWIPFQQLVGEVTGHAVPVFQRVDQAGYRLPLDERVLGDADTLFIFGLDHNLTQQDASAEEIEALRQWLSREGTCLVLGPHHDVGASEDRNEREMEYAHHGDALVPREQRFGRYTRSLMQGLGVPVENRYGLRPGVIEGTRQIAPLTINRDLDTRGWLEGVTNFSFHKHLPHYEVTANDANAVRVLARQPIDLSKPHPFTAAGNREFNTLVWMPPAGSRAGEILVVDSTVFSTLFGADDSVKSFWKNLVRAREC</sequence>
<dbReference type="RefSeq" id="WP_380599415.1">
    <property type="nucleotide sequence ID" value="NZ_JBHSDU010000003.1"/>
</dbReference>
<evidence type="ECO:0000313" key="3">
    <source>
        <dbReference type="Proteomes" id="UP001595904"/>
    </source>
</evidence>
<evidence type="ECO:0000313" key="2">
    <source>
        <dbReference type="EMBL" id="MFC4311248.1"/>
    </source>
</evidence>
<reference evidence="3" key="1">
    <citation type="journal article" date="2019" name="Int. J. Syst. Evol. Microbiol.">
        <title>The Global Catalogue of Microorganisms (GCM) 10K type strain sequencing project: providing services to taxonomists for standard genome sequencing and annotation.</title>
        <authorList>
            <consortium name="The Broad Institute Genomics Platform"/>
            <consortium name="The Broad Institute Genome Sequencing Center for Infectious Disease"/>
            <person name="Wu L."/>
            <person name="Ma J."/>
        </authorList>
    </citation>
    <scope>NUCLEOTIDE SEQUENCE [LARGE SCALE GENOMIC DNA]</scope>
    <source>
        <strain evidence="3">CGMCC 1.10759</strain>
    </source>
</reference>